<evidence type="ECO:0000313" key="3">
    <source>
        <dbReference type="Proteomes" id="UP000028252"/>
    </source>
</evidence>
<evidence type="ECO:0000313" key="2">
    <source>
        <dbReference type="EMBL" id="KEA65274.1"/>
    </source>
</evidence>
<dbReference type="PANTHER" id="PTHR38595">
    <property type="entry name" value="CYTOPLASMIC PROTEIN-RELATED"/>
    <property type="match status" value="1"/>
</dbReference>
<accession>A0A081G3B9</accession>
<dbReference type="InterPro" id="IPR053176">
    <property type="entry name" value="T6SS_TssE1-like"/>
</dbReference>
<dbReference type="RefSeq" id="WP_036182665.1">
    <property type="nucleotide sequence ID" value="NZ_JMQN01000011.1"/>
</dbReference>
<dbReference type="EMBL" id="JMQN01000011">
    <property type="protein sequence ID" value="KEA65274.1"/>
    <property type="molecule type" value="Genomic_DNA"/>
</dbReference>
<evidence type="ECO:0000259" key="1">
    <source>
        <dbReference type="Pfam" id="PF04965"/>
    </source>
</evidence>
<feature type="domain" description="IraD/Gp25-like" evidence="1">
    <location>
        <begin position="34"/>
        <end position="119"/>
    </location>
</feature>
<gene>
    <name evidence="2" type="ORF">ADIMK_0231</name>
</gene>
<dbReference type="Pfam" id="PF04965">
    <property type="entry name" value="GPW_gp25"/>
    <property type="match status" value="1"/>
</dbReference>
<reference evidence="2 3" key="1">
    <citation type="submission" date="2014-04" db="EMBL/GenBank/DDBJ databases">
        <title>Marinobacterium kochiensis sp. nov., isolated from sediment sample collected from Kochi backwaters in Kerala, India.</title>
        <authorList>
            <person name="Singh A."/>
            <person name="Pinnaka A.K."/>
        </authorList>
    </citation>
    <scope>NUCLEOTIDE SEQUENCE [LARGE SCALE GENOMIC DNA]</scope>
    <source>
        <strain evidence="2 3">AK27</strain>
    </source>
</reference>
<proteinExistence type="predicted"/>
<dbReference type="OrthoDB" id="119583at2"/>
<organism evidence="2 3">
    <name type="scientific">Marinobacterium lacunae</name>
    <dbReference type="NCBI Taxonomy" id="1232683"/>
    <lineage>
        <taxon>Bacteria</taxon>
        <taxon>Pseudomonadati</taxon>
        <taxon>Pseudomonadota</taxon>
        <taxon>Gammaproteobacteria</taxon>
        <taxon>Oceanospirillales</taxon>
        <taxon>Oceanospirillaceae</taxon>
        <taxon>Marinobacterium</taxon>
    </lineage>
</organism>
<dbReference type="PANTHER" id="PTHR38595:SF2">
    <property type="entry name" value="TYPE VI SECRETION SYSTEM BASEPLATE SUBUNIT TSSE"/>
    <property type="match status" value="1"/>
</dbReference>
<dbReference type="Proteomes" id="UP000028252">
    <property type="component" value="Unassembled WGS sequence"/>
</dbReference>
<sequence length="142" mass="15920">MIDDEIAESYGVCFFDRLGSSHHEDKDGSGLSDIVDSIKRNVSHVLNTRIGESQSCPELGLFDFNDASSGSIDLGLRMRHGIAQCLARFEPRLIDIEVKVLFDDTDPMNLRFHIVGGIKVASAKDRLKIDLLLDNNRRYKVL</sequence>
<dbReference type="eggNOG" id="COG3518">
    <property type="taxonomic scope" value="Bacteria"/>
</dbReference>
<dbReference type="Gene3D" id="3.10.450.40">
    <property type="match status" value="1"/>
</dbReference>
<keyword evidence="3" id="KW-1185">Reference proteome</keyword>
<name>A0A081G3B9_9GAMM</name>
<dbReference type="NCBIfam" id="TIGR03357">
    <property type="entry name" value="VI_zyme"/>
    <property type="match status" value="1"/>
</dbReference>
<dbReference type="InterPro" id="IPR007048">
    <property type="entry name" value="IraD/Gp25-like"/>
</dbReference>
<dbReference type="InterPro" id="IPR017737">
    <property type="entry name" value="TssE1-like"/>
</dbReference>
<dbReference type="SUPFAM" id="SSF160719">
    <property type="entry name" value="gpW/gp25-like"/>
    <property type="match status" value="1"/>
</dbReference>
<dbReference type="STRING" id="1232683.ADIMK_0231"/>
<dbReference type="AlphaFoldDB" id="A0A081G3B9"/>
<comment type="caution">
    <text evidence="2">The sequence shown here is derived from an EMBL/GenBank/DDBJ whole genome shotgun (WGS) entry which is preliminary data.</text>
</comment>
<protein>
    <recommendedName>
        <fullName evidence="1">IraD/Gp25-like domain-containing protein</fullName>
    </recommendedName>
</protein>
<dbReference type="PATRIC" id="fig|1232683.4.peg.226"/>